<dbReference type="AlphaFoldDB" id="A0A080Z8S9"/>
<dbReference type="PANTHER" id="PTHR47169">
    <property type="entry name" value="OS01G0541250 PROTEIN"/>
    <property type="match status" value="1"/>
</dbReference>
<dbReference type="OrthoDB" id="10450837at2759"/>
<dbReference type="EMBL" id="ANJA01003525">
    <property type="protein sequence ID" value="ETO63040.1"/>
    <property type="molecule type" value="Genomic_DNA"/>
</dbReference>
<evidence type="ECO:0000313" key="1">
    <source>
        <dbReference type="EMBL" id="ETO63040.1"/>
    </source>
</evidence>
<evidence type="ECO:0000313" key="2">
    <source>
        <dbReference type="Proteomes" id="UP000028582"/>
    </source>
</evidence>
<dbReference type="InterPro" id="IPR036397">
    <property type="entry name" value="RNaseH_sf"/>
</dbReference>
<protein>
    <submittedName>
        <fullName evidence="1">Uncharacterized protein</fullName>
    </submittedName>
</protein>
<organism evidence="1 2">
    <name type="scientific">Phytophthora nicotianae P1976</name>
    <dbReference type="NCBI Taxonomy" id="1317066"/>
    <lineage>
        <taxon>Eukaryota</taxon>
        <taxon>Sar</taxon>
        <taxon>Stramenopiles</taxon>
        <taxon>Oomycota</taxon>
        <taxon>Peronosporomycetes</taxon>
        <taxon>Peronosporales</taxon>
        <taxon>Peronosporaceae</taxon>
        <taxon>Phytophthora</taxon>
    </lineage>
</organism>
<dbReference type="Proteomes" id="UP000028582">
    <property type="component" value="Unassembled WGS sequence"/>
</dbReference>
<name>A0A080Z8S9_PHYNI</name>
<comment type="caution">
    <text evidence="1">The sequence shown here is derived from an EMBL/GenBank/DDBJ whole genome shotgun (WGS) entry which is preliminary data.</text>
</comment>
<dbReference type="GO" id="GO:0003676">
    <property type="term" value="F:nucleic acid binding"/>
    <property type="evidence" value="ECO:0007669"/>
    <property type="project" value="InterPro"/>
</dbReference>
<gene>
    <name evidence="1" type="ORF">F444_19197</name>
</gene>
<reference evidence="1 2" key="1">
    <citation type="submission" date="2013-11" db="EMBL/GenBank/DDBJ databases">
        <title>The Genome Sequence of Phytophthora parasitica P1976.</title>
        <authorList>
            <consortium name="The Broad Institute Genomics Platform"/>
            <person name="Russ C."/>
            <person name="Tyler B."/>
            <person name="Panabieres F."/>
            <person name="Shan W."/>
            <person name="Tripathy S."/>
            <person name="Grunwald N."/>
            <person name="Machado M."/>
            <person name="Johnson C.S."/>
            <person name="Walker B."/>
            <person name="Young S."/>
            <person name="Zeng Q."/>
            <person name="Gargeya S."/>
            <person name="Fitzgerald M."/>
            <person name="Haas B."/>
            <person name="Abouelleil A."/>
            <person name="Allen A.W."/>
            <person name="Alvarado L."/>
            <person name="Arachchi H.M."/>
            <person name="Berlin A.M."/>
            <person name="Chapman S.B."/>
            <person name="Gainer-Dewar J."/>
            <person name="Goldberg J."/>
            <person name="Griggs A."/>
            <person name="Gujja S."/>
            <person name="Hansen M."/>
            <person name="Howarth C."/>
            <person name="Imamovic A."/>
            <person name="Ireland A."/>
            <person name="Larimer J."/>
            <person name="McCowan C."/>
            <person name="Murphy C."/>
            <person name="Pearson M."/>
            <person name="Poon T.W."/>
            <person name="Priest M."/>
            <person name="Roberts A."/>
            <person name="Saif S."/>
            <person name="Shea T."/>
            <person name="Sisk P."/>
            <person name="Sykes S."/>
            <person name="Wortman J."/>
            <person name="Nusbaum C."/>
            <person name="Birren B."/>
        </authorList>
    </citation>
    <scope>NUCLEOTIDE SEQUENCE [LARGE SCALE GENOMIC DNA]</scope>
    <source>
        <strain evidence="1 2">P1976</strain>
    </source>
</reference>
<accession>A0A080Z8S9</accession>
<proteinExistence type="predicted"/>
<dbReference type="Gene3D" id="3.30.420.10">
    <property type="entry name" value="Ribonuclease H-like superfamily/Ribonuclease H"/>
    <property type="match status" value="1"/>
</dbReference>
<sequence length="120" mass="13987">MSASNFDIDERTFFVLPDEELPERHRRSKRLTPEIIFLAAVDRPRDSTHEEYYVYRPSRHQGVLLKEVIPKIKRKWPARDRDKLILIQHDNAKPHVSPYDSDIVAAGTIVCSVSHPIDQT</sequence>
<dbReference type="PANTHER" id="PTHR47169:SF2">
    <property type="entry name" value="OS01G0541250 PROTEIN"/>
    <property type="match status" value="1"/>
</dbReference>